<evidence type="ECO:0000313" key="3">
    <source>
        <dbReference type="EMBL" id="CAB4180709.1"/>
    </source>
</evidence>
<dbReference type="EMBL" id="LR797505">
    <property type="protein sequence ID" value="CAB4221800.1"/>
    <property type="molecule type" value="Genomic_DNA"/>
</dbReference>
<evidence type="ECO:0000256" key="1">
    <source>
        <dbReference type="SAM" id="MobiDB-lite"/>
    </source>
</evidence>
<organism evidence="4">
    <name type="scientific">uncultured Caudovirales phage</name>
    <dbReference type="NCBI Taxonomy" id="2100421"/>
    <lineage>
        <taxon>Viruses</taxon>
        <taxon>Duplodnaviria</taxon>
        <taxon>Heunggongvirae</taxon>
        <taxon>Uroviricota</taxon>
        <taxon>Caudoviricetes</taxon>
        <taxon>Peduoviridae</taxon>
        <taxon>Maltschvirus</taxon>
        <taxon>Maltschvirus maltsch</taxon>
    </lineage>
</organism>
<dbReference type="EMBL" id="LR796439">
    <property type="protein sequence ID" value="CAB4144437.1"/>
    <property type="molecule type" value="Genomic_DNA"/>
</dbReference>
<accession>A0A6J5R6E7</accession>
<feature type="region of interest" description="Disordered" evidence="1">
    <location>
        <begin position="90"/>
        <end position="110"/>
    </location>
</feature>
<reference evidence="4" key="1">
    <citation type="submission" date="2020-05" db="EMBL/GenBank/DDBJ databases">
        <authorList>
            <person name="Chiriac C."/>
            <person name="Salcher M."/>
            <person name="Ghai R."/>
            <person name="Kavagutti S V."/>
        </authorList>
    </citation>
    <scope>NUCLEOTIDE SEQUENCE</scope>
</reference>
<dbReference type="EMBL" id="LR797152">
    <property type="protein sequence ID" value="CAB4190196.1"/>
    <property type="molecule type" value="Genomic_DNA"/>
</dbReference>
<dbReference type="EMBL" id="LR796996">
    <property type="protein sequence ID" value="CAB4180709.1"/>
    <property type="molecule type" value="Genomic_DNA"/>
</dbReference>
<protein>
    <submittedName>
        <fullName evidence="4">Uncharacterized protein</fullName>
    </submittedName>
</protein>
<name>A0A6J5R6E7_9CAUD</name>
<evidence type="ECO:0000313" key="5">
    <source>
        <dbReference type="EMBL" id="CAB4221800.1"/>
    </source>
</evidence>
<evidence type="ECO:0000313" key="2">
    <source>
        <dbReference type="EMBL" id="CAB4144437.1"/>
    </source>
</evidence>
<sequence>MSDYDETEEEAVGLADSFGMDLSPNPEGFWQLLHRKKNWLINLLPPTPSRGGRIWHEQGRFGPKIAVPRRWLLVEAVIAAINAEQPGAVEPLSIEDGGGAIRRPKEKRGG</sequence>
<proteinExistence type="predicted"/>
<evidence type="ECO:0000313" key="4">
    <source>
        <dbReference type="EMBL" id="CAB4190196.1"/>
    </source>
</evidence>
<gene>
    <name evidence="3" type="ORF">UFOVP1045_87</name>
    <name evidence="4" type="ORF">UFOVP1194_41</name>
    <name evidence="5" type="ORF">UFOVP1641_37</name>
    <name evidence="2" type="ORF">UFOVP466_40</name>
</gene>